<evidence type="ECO:0000259" key="5">
    <source>
        <dbReference type="PROSITE" id="PS50931"/>
    </source>
</evidence>
<comment type="caution">
    <text evidence="6">The sequence shown here is derived from an EMBL/GenBank/DDBJ whole genome shotgun (WGS) entry which is preliminary data.</text>
</comment>
<dbReference type="GO" id="GO:0003677">
    <property type="term" value="F:DNA binding"/>
    <property type="evidence" value="ECO:0007669"/>
    <property type="project" value="UniProtKB-KW"/>
</dbReference>
<comment type="similarity">
    <text evidence="1">Belongs to the LysR transcriptional regulatory family.</text>
</comment>
<dbReference type="Gene3D" id="3.40.190.10">
    <property type="entry name" value="Periplasmic binding protein-like II"/>
    <property type="match status" value="2"/>
</dbReference>
<protein>
    <submittedName>
        <fullName evidence="6">DNA-binding transcriptional LysR family regulator</fullName>
    </submittedName>
</protein>
<dbReference type="GO" id="GO:0032993">
    <property type="term" value="C:protein-DNA complex"/>
    <property type="evidence" value="ECO:0007669"/>
    <property type="project" value="TreeGrafter"/>
</dbReference>
<dbReference type="RefSeq" id="WP_185986128.1">
    <property type="nucleotide sequence ID" value="NZ_BAAALZ010000002.1"/>
</dbReference>
<sequence>MIDVRRLALLREVSIYGGLTGAAEVLGMSVSSISQQLSRLQNELGVSLLEPAGRGVRLTADAERLVVHTERVLAVLEEAEAELLLTRGGLSGVVRVAAFHTFGTRLLVPAMRRLREVAPNLALEYAQLDPEGAIRELGARRADIAVADEYPGAPLSPTPGLVRVDLGHDPIAMYLPDGMREADLSGGSSVDSLARLPWVMEPRQTDAYRWARGICRTIGFEPRVAFESASLDFHRQLVASGEAAAFLPRSIAGELSGQVTRLPGRRGLPGGMHRTFLMLMRRGAERTPALMACREAIEGAYRELGTEPAGGT</sequence>
<dbReference type="PANTHER" id="PTHR30346:SF29">
    <property type="entry name" value="LYSR SUBSTRATE-BINDING"/>
    <property type="match status" value="1"/>
</dbReference>
<evidence type="ECO:0000256" key="1">
    <source>
        <dbReference type="ARBA" id="ARBA00009437"/>
    </source>
</evidence>
<name>A0A852QWI6_9MICO</name>
<evidence type="ECO:0000313" key="7">
    <source>
        <dbReference type="Proteomes" id="UP000586095"/>
    </source>
</evidence>
<dbReference type="Pfam" id="PF00126">
    <property type="entry name" value="HTH_1"/>
    <property type="match status" value="1"/>
</dbReference>
<dbReference type="EMBL" id="JACCBD010000001">
    <property type="protein sequence ID" value="NYD25711.1"/>
    <property type="molecule type" value="Genomic_DNA"/>
</dbReference>
<dbReference type="SUPFAM" id="SSF53850">
    <property type="entry name" value="Periplasmic binding protein-like II"/>
    <property type="match status" value="1"/>
</dbReference>
<dbReference type="Proteomes" id="UP000586095">
    <property type="component" value="Unassembled WGS sequence"/>
</dbReference>
<evidence type="ECO:0000313" key="6">
    <source>
        <dbReference type="EMBL" id="NYD25711.1"/>
    </source>
</evidence>
<evidence type="ECO:0000256" key="3">
    <source>
        <dbReference type="ARBA" id="ARBA00023125"/>
    </source>
</evidence>
<keyword evidence="7" id="KW-1185">Reference proteome</keyword>
<keyword evidence="3 6" id="KW-0238">DNA-binding</keyword>
<reference evidence="6 7" key="1">
    <citation type="submission" date="2020-07" db="EMBL/GenBank/DDBJ databases">
        <title>Sequencing the genomes of 1000 actinobacteria strains.</title>
        <authorList>
            <person name="Klenk H.-P."/>
        </authorList>
    </citation>
    <scope>NUCLEOTIDE SEQUENCE [LARGE SCALE GENOMIC DNA]</scope>
    <source>
        <strain evidence="6 7">DSM 17380</strain>
    </source>
</reference>
<dbReference type="InterPro" id="IPR036388">
    <property type="entry name" value="WH-like_DNA-bd_sf"/>
</dbReference>
<evidence type="ECO:0000256" key="2">
    <source>
        <dbReference type="ARBA" id="ARBA00023015"/>
    </source>
</evidence>
<keyword evidence="4" id="KW-0804">Transcription</keyword>
<dbReference type="AlphaFoldDB" id="A0A852QWI6"/>
<dbReference type="InterPro" id="IPR000847">
    <property type="entry name" value="LysR_HTH_N"/>
</dbReference>
<dbReference type="PANTHER" id="PTHR30346">
    <property type="entry name" value="TRANSCRIPTIONAL DUAL REGULATOR HCAR-RELATED"/>
    <property type="match status" value="1"/>
</dbReference>
<dbReference type="InterPro" id="IPR036390">
    <property type="entry name" value="WH_DNA-bd_sf"/>
</dbReference>
<dbReference type="GO" id="GO:0003700">
    <property type="term" value="F:DNA-binding transcription factor activity"/>
    <property type="evidence" value="ECO:0007669"/>
    <property type="project" value="InterPro"/>
</dbReference>
<dbReference type="SUPFAM" id="SSF46785">
    <property type="entry name" value="Winged helix' DNA-binding domain"/>
    <property type="match status" value="1"/>
</dbReference>
<organism evidence="6 7">
    <name type="scientific">Leucobacter aridicollis</name>
    <dbReference type="NCBI Taxonomy" id="283878"/>
    <lineage>
        <taxon>Bacteria</taxon>
        <taxon>Bacillati</taxon>
        <taxon>Actinomycetota</taxon>
        <taxon>Actinomycetes</taxon>
        <taxon>Micrococcales</taxon>
        <taxon>Microbacteriaceae</taxon>
        <taxon>Leucobacter</taxon>
    </lineage>
</organism>
<dbReference type="Gene3D" id="1.10.10.10">
    <property type="entry name" value="Winged helix-like DNA-binding domain superfamily/Winged helix DNA-binding domain"/>
    <property type="match status" value="1"/>
</dbReference>
<keyword evidence="2" id="KW-0805">Transcription regulation</keyword>
<evidence type="ECO:0000256" key="4">
    <source>
        <dbReference type="ARBA" id="ARBA00023163"/>
    </source>
</evidence>
<proteinExistence type="inferred from homology"/>
<accession>A0A852QWI6</accession>
<dbReference type="InterPro" id="IPR005119">
    <property type="entry name" value="LysR_subst-bd"/>
</dbReference>
<dbReference type="Pfam" id="PF03466">
    <property type="entry name" value="LysR_substrate"/>
    <property type="match status" value="1"/>
</dbReference>
<dbReference type="PROSITE" id="PS50931">
    <property type="entry name" value="HTH_LYSR"/>
    <property type="match status" value="1"/>
</dbReference>
<gene>
    <name evidence="6" type="ORF">BJ960_000514</name>
</gene>
<feature type="domain" description="HTH lysR-type" evidence="5">
    <location>
        <begin position="2"/>
        <end position="59"/>
    </location>
</feature>